<accession>A0A0P9DWR8</accession>
<keyword evidence="1" id="KW-0813">Transport</keyword>
<evidence type="ECO:0000313" key="6">
    <source>
        <dbReference type="Proteomes" id="UP000050509"/>
    </source>
</evidence>
<proteinExistence type="predicted"/>
<dbReference type="AlphaFoldDB" id="A0A0P9DWR8"/>
<dbReference type="InterPro" id="IPR003593">
    <property type="entry name" value="AAA+_ATPase"/>
</dbReference>
<dbReference type="GO" id="GO:0016887">
    <property type="term" value="F:ATP hydrolysis activity"/>
    <property type="evidence" value="ECO:0007669"/>
    <property type="project" value="InterPro"/>
</dbReference>
<dbReference type="EMBL" id="LJCR01000051">
    <property type="protein sequence ID" value="KPV54475.1"/>
    <property type="molecule type" value="Genomic_DNA"/>
</dbReference>
<dbReference type="SUPFAM" id="SSF52540">
    <property type="entry name" value="P-loop containing nucleoside triphosphate hydrolases"/>
    <property type="match status" value="1"/>
</dbReference>
<evidence type="ECO:0000256" key="2">
    <source>
        <dbReference type="ARBA" id="ARBA00022741"/>
    </source>
</evidence>
<dbReference type="Proteomes" id="UP000050509">
    <property type="component" value="Unassembled WGS sequence"/>
</dbReference>
<evidence type="ECO:0000256" key="1">
    <source>
        <dbReference type="ARBA" id="ARBA00022448"/>
    </source>
</evidence>
<dbReference type="SMART" id="SM00382">
    <property type="entry name" value="AAA"/>
    <property type="match status" value="1"/>
</dbReference>
<dbReference type="PROSITE" id="PS50893">
    <property type="entry name" value="ABC_TRANSPORTER_2"/>
    <property type="match status" value="1"/>
</dbReference>
<keyword evidence="6" id="KW-1185">Reference proteome</keyword>
<evidence type="ECO:0000313" key="5">
    <source>
        <dbReference type="EMBL" id="KPV54475.1"/>
    </source>
</evidence>
<evidence type="ECO:0000259" key="4">
    <source>
        <dbReference type="PROSITE" id="PS50893"/>
    </source>
</evidence>
<keyword evidence="2" id="KW-0547">Nucleotide-binding</keyword>
<dbReference type="InterPro" id="IPR050763">
    <property type="entry name" value="ABC_transporter_ATP-binding"/>
</dbReference>
<organism evidence="5 6">
    <name type="scientific">Kouleothrix aurantiaca</name>
    <dbReference type="NCBI Taxonomy" id="186479"/>
    <lineage>
        <taxon>Bacteria</taxon>
        <taxon>Bacillati</taxon>
        <taxon>Chloroflexota</taxon>
        <taxon>Chloroflexia</taxon>
        <taxon>Chloroflexales</taxon>
        <taxon>Roseiflexineae</taxon>
        <taxon>Roseiflexaceae</taxon>
        <taxon>Kouleothrix</taxon>
    </lineage>
</organism>
<feature type="domain" description="ABC transporter" evidence="4">
    <location>
        <begin position="8"/>
        <end position="252"/>
    </location>
</feature>
<dbReference type="Gene3D" id="3.40.50.300">
    <property type="entry name" value="P-loop containing nucleotide triphosphate hydrolases"/>
    <property type="match status" value="1"/>
</dbReference>
<dbReference type="InterPro" id="IPR003439">
    <property type="entry name" value="ABC_transporter-like_ATP-bd"/>
</dbReference>
<reference evidence="5 6" key="1">
    <citation type="submission" date="2015-09" db="EMBL/GenBank/DDBJ databases">
        <title>Draft genome sequence of Kouleothrix aurantiaca JCM 19913.</title>
        <authorList>
            <person name="Hemp J."/>
        </authorList>
    </citation>
    <scope>NUCLEOTIDE SEQUENCE [LARGE SCALE GENOMIC DNA]</scope>
    <source>
        <strain evidence="5 6">COM-B</strain>
    </source>
</reference>
<dbReference type="PROSITE" id="PS00211">
    <property type="entry name" value="ABC_TRANSPORTER_1"/>
    <property type="match status" value="1"/>
</dbReference>
<dbReference type="PANTHER" id="PTHR42711:SF1">
    <property type="entry name" value="ABC-TRANSPORT PROTEIN, ATP-BINDING COMPONENT"/>
    <property type="match status" value="1"/>
</dbReference>
<keyword evidence="3" id="KW-0067">ATP-binding</keyword>
<dbReference type="Pfam" id="PF00005">
    <property type="entry name" value="ABC_tran"/>
    <property type="match status" value="1"/>
</dbReference>
<dbReference type="GO" id="GO:0005524">
    <property type="term" value="F:ATP binding"/>
    <property type="evidence" value="ECO:0007669"/>
    <property type="project" value="UniProtKB-KW"/>
</dbReference>
<gene>
    <name evidence="5" type="ORF">SE17_03495</name>
</gene>
<evidence type="ECO:0000256" key="3">
    <source>
        <dbReference type="ARBA" id="ARBA00022840"/>
    </source>
</evidence>
<dbReference type="InterPro" id="IPR027417">
    <property type="entry name" value="P-loop_NTPase"/>
</dbReference>
<dbReference type="InterPro" id="IPR017871">
    <property type="entry name" value="ABC_transporter-like_CS"/>
</dbReference>
<comment type="caution">
    <text evidence="5">The sequence shown here is derived from an EMBL/GenBank/DDBJ whole genome shotgun (WGS) entry which is preliminary data.</text>
</comment>
<sequence length="338" mass="37551">MTQPNTAVELQNLSKTFELRSGWGRKRVRKSVVAVDGISLSIPAGQTVAFIGPNGAGKSTTIKMLTGILHPSSGQAQVLGYTPWRERRTLVRHIGAVFGQRSQLWYHLPPRDTFELLARIYSLDRAAFVRRRDMLIERFGLGEFLQTPVRKLSLGQRMRAEVAASLLHAPRVLFLDEPTIGLDVIARQELRDLILEWNRDEGVTVFLTSHDAGDIERVARRVVVINHGRVVLDDKVSMLRRQYLGSKILSVKFHAPPAAFALPGVTTLKASEYALKLEVDTRVTPIEQVMTEVLRAGSVADIAIEDPPLEEVIAHIYGRSQEAGGRNQPTAELLASES</sequence>
<name>A0A0P9DWR8_9CHLR</name>
<dbReference type="PANTHER" id="PTHR42711">
    <property type="entry name" value="ABC TRANSPORTER ATP-BINDING PROTEIN"/>
    <property type="match status" value="1"/>
</dbReference>
<protein>
    <submittedName>
        <fullName evidence="5">ABC transporter</fullName>
    </submittedName>
</protein>